<evidence type="ECO:0000256" key="1">
    <source>
        <dbReference type="ARBA" id="ARBA00022737"/>
    </source>
</evidence>
<keyword evidence="1" id="KW-0677">Repeat</keyword>
<keyword evidence="2 3" id="KW-0040">ANK repeat</keyword>
<dbReference type="Proteomes" id="UP001627154">
    <property type="component" value="Unassembled WGS sequence"/>
</dbReference>
<name>A0ABD2WRA3_9HYME</name>
<dbReference type="AlphaFoldDB" id="A0ABD2WRA3"/>
<dbReference type="PROSITE" id="PS50297">
    <property type="entry name" value="ANK_REP_REGION"/>
    <property type="match status" value="3"/>
</dbReference>
<organism evidence="4 5">
    <name type="scientific">Trichogramma kaykai</name>
    <dbReference type="NCBI Taxonomy" id="54128"/>
    <lineage>
        <taxon>Eukaryota</taxon>
        <taxon>Metazoa</taxon>
        <taxon>Ecdysozoa</taxon>
        <taxon>Arthropoda</taxon>
        <taxon>Hexapoda</taxon>
        <taxon>Insecta</taxon>
        <taxon>Pterygota</taxon>
        <taxon>Neoptera</taxon>
        <taxon>Endopterygota</taxon>
        <taxon>Hymenoptera</taxon>
        <taxon>Apocrita</taxon>
        <taxon>Proctotrupomorpha</taxon>
        <taxon>Chalcidoidea</taxon>
        <taxon>Trichogrammatidae</taxon>
        <taxon>Trichogramma</taxon>
    </lineage>
</organism>
<evidence type="ECO:0000256" key="2">
    <source>
        <dbReference type="ARBA" id="ARBA00023043"/>
    </source>
</evidence>
<dbReference type="InterPro" id="IPR036770">
    <property type="entry name" value="Ankyrin_rpt-contain_sf"/>
</dbReference>
<dbReference type="Gene3D" id="1.25.40.20">
    <property type="entry name" value="Ankyrin repeat-containing domain"/>
    <property type="match status" value="1"/>
</dbReference>
<evidence type="ECO:0000313" key="5">
    <source>
        <dbReference type="Proteomes" id="UP001627154"/>
    </source>
</evidence>
<feature type="repeat" description="ANK" evidence="3">
    <location>
        <begin position="327"/>
        <end position="355"/>
    </location>
</feature>
<dbReference type="InterPro" id="IPR002110">
    <property type="entry name" value="Ankyrin_rpt"/>
</dbReference>
<dbReference type="InterPro" id="IPR051637">
    <property type="entry name" value="Ank_repeat_dom-contain_49"/>
</dbReference>
<dbReference type="CDD" id="cd23992">
    <property type="entry name" value="PBP_GOBP"/>
    <property type="match status" value="1"/>
</dbReference>
<gene>
    <name evidence="4" type="ORF">TKK_010390</name>
</gene>
<accession>A0ABD2WRA3</accession>
<proteinExistence type="predicted"/>
<feature type="repeat" description="ANK" evidence="3">
    <location>
        <begin position="254"/>
        <end position="286"/>
    </location>
</feature>
<evidence type="ECO:0000313" key="4">
    <source>
        <dbReference type="EMBL" id="KAL3395571.1"/>
    </source>
</evidence>
<dbReference type="SUPFAM" id="SSF48403">
    <property type="entry name" value="Ankyrin repeat"/>
    <property type="match status" value="1"/>
</dbReference>
<protein>
    <submittedName>
        <fullName evidence="4">Uncharacterized protein</fullName>
    </submittedName>
</protein>
<dbReference type="PANTHER" id="PTHR24180">
    <property type="entry name" value="CYCLIN-DEPENDENT KINASE INHIBITOR 2C-RELATED"/>
    <property type="match status" value="1"/>
</dbReference>
<feature type="repeat" description="ANK" evidence="3">
    <location>
        <begin position="184"/>
        <end position="212"/>
    </location>
</feature>
<comment type="caution">
    <text evidence="4">The sequence shown here is derived from an EMBL/GenBank/DDBJ whole genome shotgun (WGS) entry which is preliminary data.</text>
</comment>
<reference evidence="4 5" key="1">
    <citation type="journal article" date="2024" name="bioRxiv">
        <title>A reference genome for Trichogramma kaykai: A tiny desert-dwelling parasitoid wasp with competing sex-ratio distorters.</title>
        <authorList>
            <person name="Culotta J."/>
            <person name="Lindsey A.R."/>
        </authorList>
    </citation>
    <scope>NUCLEOTIDE SEQUENCE [LARGE SCALE GENOMIC DNA]</scope>
    <source>
        <strain evidence="4 5">KSX58</strain>
    </source>
</reference>
<dbReference type="InterPro" id="IPR036728">
    <property type="entry name" value="PBP_GOBP_sf"/>
</dbReference>
<dbReference type="SMART" id="SM00248">
    <property type="entry name" value="ANK"/>
    <property type="match status" value="5"/>
</dbReference>
<evidence type="ECO:0000256" key="3">
    <source>
        <dbReference type="PROSITE-ProRule" id="PRU00023"/>
    </source>
</evidence>
<keyword evidence="5" id="KW-1185">Reference proteome</keyword>
<dbReference type="EMBL" id="JBJJXI010000080">
    <property type="protein sequence ID" value="KAL3395571.1"/>
    <property type="molecule type" value="Genomic_DNA"/>
</dbReference>
<sequence length="488" mass="56203">MFMDEMIKCAKEMGISADQLKEALETRNDEKLSCVNACAMKHMGTGELPNLRDIFCKEEIECLLCESIDYMREGREDEGKSIITFVALIGYKDEPEVDRDGKPLLHRTTAVLYLIRNGYPKSWDIVVKELFKIYNRFDANYTDKWGWTHFHVACVSGIYEVVERFLELGQDPHCPTSVPYICPPIHYALYNRHAEVYNLLLRHGADPAVVHDWVCTPLHIISQDSLFNYEMAERFFETTDDAQLALMVNAQNKMGDTPLFYALFNRNKAFIELLLRRSADPNLPNFNEKTSLHYCILTVRDDDVVKTLFEISDEVRRPVQVNVKTKEGRTALLFAVACLQVHVVEMLLARGTDLSGFVFPSELVFVREMKRQRRCDKHFKLKLASGALAIVESLERRGYKLPRSDAMTIMKSFAECGLFNESADLAKSWNDDEMLTEKAKKIMMMPEQSCHNNDNGNDTDNKQVELSHQSLTSRLTVIRFSLKRFLKD</sequence>
<dbReference type="Gene3D" id="1.10.238.20">
    <property type="entry name" value="Pheromone/general odorant binding protein domain"/>
    <property type="match status" value="1"/>
</dbReference>
<dbReference type="PANTHER" id="PTHR24180:SF45">
    <property type="entry name" value="POLY [ADP-RIBOSE] POLYMERASE TANKYRASE"/>
    <property type="match status" value="1"/>
</dbReference>
<dbReference type="PROSITE" id="PS50088">
    <property type="entry name" value="ANK_REPEAT"/>
    <property type="match status" value="3"/>
</dbReference>
<dbReference type="Pfam" id="PF12796">
    <property type="entry name" value="Ank_2"/>
    <property type="match status" value="1"/>
</dbReference>